<dbReference type="Gene3D" id="1.20.1740.10">
    <property type="entry name" value="Amino acid/polyamine transporter I"/>
    <property type="match status" value="1"/>
</dbReference>
<feature type="transmembrane region" description="Helical" evidence="8">
    <location>
        <begin position="85"/>
        <end position="108"/>
    </location>
</feature>
<dbReference type="eggNOG" id="COG0531">
    <property type="taxonomic scope" value="Bacteria"/>
</dbReference>
<dbReference type="NCBIfam" id="TIGR00912">
    <property type="entry name" value="2A0309"/>
    <property type="match status" value="1"/>
</dbReference>
<evidence type="ECO:0000256" key="7">
    <source>
        <dbReference type="ARBA" id="ARBA00023136"/>
    </source>
</evidence>
<dbReference type="STRING" id="350688.Clos_0316"/>
<feature type="transmembrane region" description="Helical" evidence="8">
    <location>
        <begin position="221"/>
        <end position="243"/>
    </location>
</feature>
<keyword evidence="6 8" id="KW-1133">Transmembrane helix</keyword>
<organism evidence="9 10">
    <name type="scientific">Alkaliphilus oremlandii (strain OhILAs)</name>
    <name type="common">Clostridium oremlandii (strain OhILAs)</name>
    <dbReference type="NCBI Taxonomy" id="350688"/>
    <lineage>
        <taxon>Bacteria</taxon>
        <taxon>Bacillati</taxon>
        <taxon>Bacillota</taxon>
        <taxon>Clostridia</taxon>
        <taxon>Peptostreptococcales</taxon>
        <taxon>Natronincolaceae</taxon>
        <taxon>Alkaliphilus</taxon>
    </lineage>
</organism>
<evidence type="ECO:0000256" key="6">
    <source>
        <dbReference type="ARBA" id="ARBA00022989"/>
    </source>
</evidence>
<feature type="transmembrane region" description="Helical" evidence="8">
    <location>
        <begin position="336"/>
        <end position="357"/>
    </location>
</feature>
<gene>
    <name evidence="9" type="ordered locus">Clos_0316</name>
</gene>
<dbReference type="RefSeq" id="WP_012158194.1">
    <property type="nucleotide sequence ID" value="NC_009922.1"/>
</dbReference>
<feature type="transmembrane region" description="Helical" evidence="8">
    <location>
        <begin position="307"/>
        <end position="324"/>
    </location>
</feature>
<sequence length="368" mass="41435">MYQKYNNGEISAQQSFILLINMIVGTGILGLSRTVAEVSRQDAWMSVLLNGAFLSGVMVIMVYTISKFPQYNFVQYTSYLLSKPVGYLISFAYVLYALFATGITIAYLCEMTATWLLSETPNYIIRFIIVITVVYMTRNGLTVVARFAQATVFILIPLGLLMLIGLPETQFINLKPIGGAGIINILKGTRPSFYAFAGYESLLVYYPYISNKEESVMKKSVWALILVTLFYTTNVITQIALYGSDEIQTVLYPAINYLTSVNFPVIERSEIFFTIFWTFTVLCTSGVQYLVSSVLLQNIFKIKRTRIFTYALAPVIFLISIYPRNTVAVVEFAGKIGTANIFFGFLLPVLLFTMYLIKGRDTSVEKSH</sequence>
<feature type="transmembrane region" description="Helical" evidence="8">
    <location>
        <begin position="43"/>
        <end position="65"/>
    </location>
</feature>
<accession>A8ML62</accession>
<protein>
    <submittedName>
        <fullName evidence="9">Spore germination protein</fullName>
    </submittedName>
</protein>
<feature type="transmembrane region" description="Helical" evidence="8">
    <location>
        <begin position="120"/>
        <end position="137"/>
    </location>
</feature>
<dbReference type="GO" id="GO:0016020">
    <property type="term" value="C:membrane"/>
    <property type="evidence" value="ECO:0007669"/>
    <property type="project" value="UniProtKB-SubCell"/>
</dbReference>
<dbReference type="Pfam" id="PF03845">
    <property type="entry name" value="Spore_permease"/>
    <property type="match status" value="1"/>
</dbReference>
<keyword evidence="3" id="KW-0813">Transport</keyword>
<keyword evidence="10" id="KW-1185">Reference proteome</keyword>
<comment type="similarity">
    <text evidence="2">Belongs to the amino acid-polyamine-organocation (APC) superfamily. Spore germination protein (SGP) (TC 2.A.3.9) family.</text>
</comment>
<comment type="subcellular location">
    <subcellularLocation>
        <location evidence="1">Membrane</location>
        <topology evidence="1">Multi-pass membrane protein</topology>
    </subcellularLocation>
</comment>
<dbReference type="GO" id="GO:0009847">
    <property type="term" value="P:spore germination"/>
    <property type="evidence" value="ECO:0007669"/>
    <property type="project" value="InterPro"/>
</dbReference>
<evidence type="ECO:0000313" key="10">
    <source>
        <dbReference type="Proteomes" id="UP000000269"/>
    </source>
</evidence>
<dbReference type="KEGG" id="aoe:Clos_0316"/>
<dbReference type="HOGENOM" id="CLU_047547_0_2_9"/>
<keyword evidence="5 8" id="KW-0812">Transmembrane</keyword>
<evidence type="ECO:0000256" key="8">
    <source>
        <dbReference type="SAM" id="Phobius"/>
    </source>
</evidence>
<dbReference type="AlphaFoldDB" id="A8ML62"/>
<dbReference type="InterPro" id="IPR004761">
    <property type="entry name" value="Spore_GerAB"/>
</dbReference>
<dbReference type="OrthoDB" id="1931502at2"/>
<dbReference type="Proteomes" id="UP000000269">
    <property type="component" value="Chromosome"/>
</dbReference>
<dbReference type="PANTHER" id="PTHR34975:SF2">
    <property type="entry name" value="SPORE GERMINATION PROTEIN A2"/>
    <property type="match status" value="1"/>
</dbReference>
<name>A8ML62_ALKOO</name>
<evidence type="ECO:0000256" key="5">
    <source>
        <dbReference type="ARBA" id="ARBA00022692"/>
    </source>
</evidence>
<evidence type="ECO:0000256" key="1">
    <source>
        <dbReference type="ARBA" id="ARBA00004141"/>
    </source>
</evidence>
<keyword evidence="7 8" id="KW-0472">Membrane</keyword>
<feature type="transmembrane region" description="Helical" evidence="8">
    <location>
        <begin position="12"/>
        <end position="31"/>
    </location>
</feature>
<reference evidence="10" key="1">
    <citation type="submission" date="2007-10" db="EMBL/GenBank/DDBJ databases">
        <title>Complete genome of Alkaliphilus oremlandii OhILAs.</title>
        <authorList>
            <person name="Copeland A."/>
            <person name="Lucas S."/>
            <person name="Lapidus A."/>
            <person name="Barry K."/>
            <person name="Detter J.C."/>
            <person name="Glavina del Rio T."/>
            <person name="Hammon N."/>
            <person name="Israni S."/>
            <person name="Dalin E."/>
            <person name="Tice H."/>
            <person name="Pitluck S."/>
            <person name="Chain P."/>
            <person name="Malfatti S."/>
            <person name="Shin M."/>
            <person name="Vergez L."/>
            <person name="Schmutz J."/>
            <person name="Larimer F."/>
            <person name="Land M."/>
            <person name="Hauser L."/>
            <person name="Kyrpides N."/>
            <person name="Mikhailova N."/>
            <person name="Stolz J.F."/>
            <person name="Dawson A."/>
            <person name="Fisher E."/>
            <person name="Crable B."/>
            <person name="Perera E."/>
            <person name="Lisak J."/>
            <person name="Ranganathan M."/>
            <person name="Basu P."/>
            <person name="Richardson P."/>
        </authorList>
    </citation>
    <scope>NUCLEOTIDE SEQUENCE [LARGE SCALE GENOMIC DNA]</scope>
    <source>
        <strain evidence="10">OhILAs</strain>
    </source>
</reference>
<evidence type="ECO:0000256" key="4">
    <source>
        <dbReference type="ARBA" id="ARBA00022544"/>
    </source>
</evidence>
<feature type="transmembrane region" description="Helical" evidence="8">
    <location>
        <begin position="143"/>
        <end position="166"/>
    </location>
</feature>
<dbReference type="PANTHER" id="PTHR34975">
    <property type="entry name" value="SPORE GERMINATION PROTEIN A2"/>
    <property type="match status" value="1"/>
</dbReference>
<proteinExistence type="inferred from homology"/>
<dbReference type="EMBL" id="CP000853">
    <property type="protein sequence ID" value="ABW17879.1"/>
    <property type="molecule type" value="Genomic_DNA"/>
</dbReference>
<evidence type="ECO:0000313" key="9">
    <source>
        <dbReference type="EMBL" id="ABW17879.1"/>
    </source>
</evidence>
<keyword evidence="4" id="KW-0309">Germination</keyword>
<evidence type="ECO:0000256" key="3">
    <source>
        <dbReference type="ARBA" id="ARBA00022448"/>
    </source>
</evidence>
<evidence type="ECO:0000256" key="2">
    <source>
        <dbReference type="ARBA" id="ARBA00007998"/>
    </source>
</evidence>
<feature type="transmembrane region" description="Helical" evidence="8">
    <location>
        <begin position="271"/>
        <end position="295"/>
    </location>
</feature>